<dbReference type="SUPFAM" id="SSF117281">
    <property type="entry name" value="Kelch motif"/>
    <property type="match status" value="1"/>
</dbReference>
<dbReference type="Proteomes" id="UP000230066">
    <property type="component" value="Unassembled WGS sequence"/>
</dbReference>
<dbReference type="PANTHER" id="PTHR47196:SF1">
    <property type="entry name" value="KELCH DOMAIN-CONTAINING PROTEIN 9"/>
    <property type="match status" value="1"/>
</dbReference>
<accession>A0A4E0RMP2</accession>
<comment type="caution">
    <text evidence="1">The sequence shown here is derived from an EMBL/GenBank/DDBJ whole genome shotgun (WGS) entry which is preliminary data.</text>
</comment>
<sequence length="316" mass="34571">MTEPCSLQWSDIGCADGPALKDHAGFILGNCLYVHGGQTARRDSMTEARQGLYRIRLSPSVGTWTDLTTSDSPSLSQHACLSMEDRYLVFIGGWTGKTRIPGVHTYDTVSQKWLPPALNEPLLKGFPSGAGLSAHSATKMQPHPAGIGSFTSLIIGREGSLRTQRKAGNIYLLYGNVRGSGSDNMKAHYTYCEANSQLATSSRSYHTSFAASPNTLVTVGGRKDHVIELLRWKSSSKNSHSLDWPGTLVYPPDTCTVVTDLIKQVHQKKLKLSEAVIKNQWQVCFLNDILLGLVTILILSQKGLSCFDRMECGIVK</sequence>
<dbReference type="EMBL" id="JXXN02000052">
    <property type="protein sequence ID" value="THD28873.1"/>
    <property type="molecule type" value="Genomic_DNA"/>
</dbReference>
<dbReference type="AlphaFoldDB" id="A0A4E0RMP2"/>
<protein>
    <submittedName>
        <fullName evidence="1">Kelch domain-containing protein 9</fullName>
    </submittedName>
</protein>
<proteinExistence type="predicted"/>
<dbReference type="GO" id="GO:0030332">
    <property type="term" value="F:cyclin binding"/>
    <property type="evidence" value="ECO:0007669"/>
    <property type="project" value="TreeGrafter"/>
</dbReference>
<evidence type="ECO:0000313" key="1">
    <source>
        <dbReference type="EMBL" id="THD28873.1"/>
    </source>
</evidence>
<gene>
    <name evidence="1" type="ORF">D915_000272</name>
</gene>
<dbReference type="InterPro" id="IPR015915">
    <property type="entry name" value="Kelch-typ_b-propeller"/>
</dbReference>
<dbReference type="PANTHER" id="PTHR47196">
    <property type="entry name" value="KELCH DOMAIN-CONTAINING PROTEIN 9"/>
    <property type="match status" value="1"/>
</dbReference>
<name>A0A4E0RMP2_FASHE</name>
<reference evidence="1" key="1">
    <citation type="submission" date="2019-03" db="EMBL/GenBank/DDBJ databases">
        <title>Improved annotation for the trematode Fasciola hepatica.</title>
        <authorList>
            <person name="Choi Y.-J."/>
            <person name="Martin J."/>
            <person name="Mitreva M."/>
        </authorList>
    </citation>
    <scope>NUCLEOTIDE SEQUENCE [LARGE SCALE GENOMIC DNA]</scope>
</reference>
<organism evidence="1 2">
    <name type="scientific">Fasciola hepatica</name>
    <name type="common">Liver fluke</name>
    <dbReference type="NCBI Taxonomy" id="6192"/>
    <lineage>
        <taxon>Eukaryota</taxon>
        <taxon>Metazoa</taxon>
        <taxon>Spiralia</taxon>
        <taxon>Lophotrochozoa</taxon>
        <taxon>Platyhelminthes</taxon>
        <taxon>Trematoda</taxon>
        <taxon>Digenea</taxon>
        <taxon>Plagiorchiida</taxon>
        <taxon>Echinostomata</taxon>
        <taxon>Echinostomatoidea</taxon>
        <taxon>Fasciolidae</taxon>
        <taxon>Fasciola</taxon>
    </lineage>
</organism>
<dbReference type="InterPro" id="IPR042941">
    <property type="entry name" value="KLDC9"/>
</dbReference>
<keyword evidence="2" id="KW-1185">Reference proteome</keyword>
<evidence type="ECO:0000313" key="2">
    <source>
        <dbReference type="Proteomes" id="UP000230066"/>
    </source>
</evidence>
<dbReference type="Gene3D" id="2.120.10.80">
    <property type="entry name" value="Kelch-type beta propeller"/>
    <property type="match status" value="1"/>
</dbReference>